<evidence type="ECO:0000313" key="2">
    <source>
        <dbReference type="Proteomes" id="UP000050863"/>
    </source>
</evidence>
<proteinExistence type="predicted"/>
<accession>A0A0R3LXS7</accession>
<protein>
    <recommendedName>
        <fullName evidence="3">DUF354 domain-containing protein</fullName>
    </recommendedName>
</protein>
<gene>
    <name evidence="1" type="ORF">CQ12_10515</name>
</gene>
<dbReference type="PIRSF" id="PIRSF005357">
    <property type="entry name" value="UCP005357"/>
    <property type="match status" value="1"/>
</dbReference>
<keyword evidence="2" id="KW-1185">Reference proteome</keyword>
<dbReference type="OrthoDB" id="129163at2"/>
<dbReference type="STRING" id="280332.CQ12_10515"/>
<dbReference type="AlphaFoldDB" id="A0A0R3LXS7"/>
<reference evidence="1 2" key="1">
    <citation type="submission" date="2014-03" db="EMBL/GenBank/DDBJ databases">
        <title>Bradyrhizobium valentinum sp. nov., isolated from effective nodules of Lupinus mariae-josephae, a lupine endemic of basic-lime soils in Eastern Spain.</title>
        <authorList>
            <person name="Duran D."/>
            <person name="Rey L."/>
            <person name="Navarro A."/>
            <person name="Busquets A."/>
            <person name="Imperial J."/>
            <person name="Ruiz-Argueso T."/>
        </authorList>
    </citation>
    <scope>NUCLEOTIDE SEQUENCE [LARGE SCALE GENOMIC DNA]</scope>
    <source>
        <strain evidence="1 2">PAC68</strain>
    </source>
</reference>
<evidence type="ECO:0008006" key="3">
    <source>
        <dbReference type="Google" id="ProtNLM"/>
    </source>
</evidence>
<comment type="caution">
    <text evidence="1">The sequence shown here is derived from an EMBL/GenBank/DDBJ whole genome shotgun (WGS) entry which is preliminary data.</text>
</comment>
<dbReference type="PANTHER" id="PTHR39662:SF1">
    <property type="entry name" value="DUF354 DOMAIN-CONTAINING PROTEIN"/>
    <property type="match status" value="1"/>
</dbReference>
<name>A0A0R3LXS7_9BRAD</name>
<dbReference type="RefSeq" id="WP_057835119.1">
    <property type="nucleotide sequence ID" value="NZ_LLXZ01000059.1"/>
</dbReference>
<dbReference type="Pfam" id="PF04007">
    <property type="entry name" value="DUF354"/>
    <property type="match status" value="1"/>
</dbReference>
<dbReference type="Gene3D" id="3.40.50.2000">
    <property type="entry name" value="Glycogen Phosphorylase B"/>
    <property type="match status" value="1"/>
</dbReference>
<evidence type="ECO:0000313" key="1">
    <source>
        <dbReference type="EMBL" id="KRR10511.1"/>
    </source>
</evidence>
<dbReference type="InterPro" id="IPR007152">
    <property type="entry name" value="DUF354"/>
</dbReference>
<organism evidence="1 2">
    <name type="scientific">Bradyrhizobium jicamae</name>
    <dbReference type="NCBI Taxonomy" id="280332"/>
    <lineage>
        <taxon>Bacteria</taxon>
        <taxon>Pseudomonadati</taxon>
        <taxon>Pseudomonadota</taxon>
        <taxon>Alphaproteobacteria</taxon>
        <taxon>Hyphomicrobiales</taxon>
        <taxon>Nitrobacteraceae</taxon>
        <taxon>Bradyrhizobium</taxon>
    </lineage>
</organism>
<sequence length="344" mass="39255">MNVWFDLHNSPHINMFRKLIGELQGKHEVVITARPLANTIDLLELHQLNYVVVGKHYGANIARKLLGYPVRVRDLYSFLKDRSIDLAVSQSSFHSPLVARLLGARSIYLNDNEHALGNVPAFLFADVIMLPEFLDIRSVRWQGARAAKVRHFPGIKEGMYLWYFADQFTSRRADRTARDQRRTVYVRPEPWTAQYYKSEINFLDSLLLGLRDHVALTVLPRGRAQGVHYRDEKFKGIRVVDTALDLAEIAPDCDLFIGAGGTMTREMAVLGIPTVSIYRSELLDVDRYLLRRGCMQHRPDLDAETALKILDKANERGPNLELLDKGKVAYTQLHSLILELGGRH</sequence>
<dbReference type="EMBL" id="LLXZ01000059">
    <property type="protein sequence ID" value="KRR10511.1"/>
    <property type="molecule type" value="Genomic_DNA"/>
</dbReference>
<dbReference type="Proteomes" id="UP000050863">
    <property type="component" value="Unassembled WGS sequence"/>
</dbReference>
<dbReference type="PANTHER" id="PTHR39662">
    <property type="entry name" value="DUF354 DOMAIN-CONTAINING PROTEIN-RELATED"/>
    <property type="match status" value="1"/>
</dbReference>
<dbReference type="SUPFAM" id="SSF53756">
    <property type="entry name" value="UDP-Glycosyltransferase/glycogen phosphorylase"/>
    <property type="match status" value="1"/>
</dbReference>